<dbReference type="GO" id="GO:0003723">
    <property type="term" value="F:RNA binding"/>
    <property type="evidence" value="ECO:0007669"/>
    <property type="project" value="InterPro"/>
</dbReference>
<evidence type="ECO:0000259" key="2">
    <source>
        <dbReference type="Pfam" id="PF21266"/>
    </source>
</evidence>
<dbReference type="InterPro" id="IPR048565">
    <property type="entry name" value="S1_RRP4"/>
</dbReference>
<name>A0A0L0FA13_9EUKA</name>
<reference evidence="3 4" key="1">
    <citation type="submission" date="2011-02" db="EMBL/GenBank/DDBJ databases">
        <title>The Genome Sequence of Sphaeroforma arctica JP610.</title>
        <authorList>
            <consortium name="The Broad Institute Genome Sequencing Platform"/>
            <person name="Russ C."/>
            <person name="Cuomo C."/>
            <person name="Young S.K."/>
            <person name="Zeng Q."/>
            <person name="Gargeya S."/>
            <person name="Alvarado L."/>
            <person name="Berlin A."/>
            <person name="Chapman S.B."/>
            <person name="Chen Z."/>
            <person name="Freedman E."/>
            <person name="Gellesch M."/>
            <person name="Goldberg J."/>
            <person name="Griggs A."/>
            <person name="Gujja S."/>
            <person name="Heilman E."/>
            <person name="Heiman D."/>
            <person name="Howarth C."/>
            <person name="Mehta T."/>
            <person name="Neiman D."/>
            <person name="Pearson M."/>
            <person name="Roberts A."/>
            <person name="Saif S."/>
            <person name="Shea T."/>
            <person name="Shenoy N."/>
            <person name="Sisk P."/>
            <person name="Stolte C."/>
            <person name="Sykes S."/>
            <person name="White J."/>
            <person name="Yandava C."/>
            <person name="Burger G."/>
            <person name="Gray M.W."/>
            <person name="Holland P.W.H."/>
            <person name="King N."/>
            <person name="Lang F.B.F."/>
            <person name="Roger A.J."/>
            <person name="Ruiz-Trillo I."/>
            <person name="Haas B."/>
            <person name="Nusbaum C."/>
            <person name="Birren B."/>
        </authorList>
    </citation>
    <scope>NUCLEOTIDE SEQUENCE [LARGE SCALE GENOMIC DNA]</scope>
    <source>
        <strain evidence="3 4">JP610</strain>
    </source>
</reference>
<dbReference type="OrthoDB" id="1650at2759"/>
<gene>
    <name evidence="3" type="ORF">SARC_14480</name>
</gene>
<dbReference type="GeneID" id="25914984"/>
<dbReference type="InterPro" id="IPR036612">
    <property type="entry name" value="KH_dom_type_1_sf"/>
</dbReference>
<protein>
    <submittedName>
        <fullName evidence="3">Uncharacterized protein</fullName>
    </submittedName>
</protein>
<dbReference type="STRING" id="667725.A0A0L0FA13"/>
<evidence type="ECO:0000313" key="3">
    <source>
        <dbReference type="EMBL" id="KNC72958.1"/>
    </source>
</evidence>
<feature type="domain" description="K Homology" evidence="1">
    <location>
        <begin position="55"/>
        <end position="91"/>
    </location>
</feature>
<sequence>MDRNWKVDTNGKLDSKLMLSAVNLPGNVHRRRQAEDELMMREFFIEHDVIALKYGTFYKAKPAFIKRTKTQANVLPCGVSMILGNNGYCWIG</sequence>
<dbReference type="InterPro" id="IPR004088">
    <property type="entry name" value="KH_dom_type_1"/>
</dbReference>
<evidence type="ECO:0000313" key="4">
    <source>
        <dbReference type="Proteomes" id="UP000054560"/>
    </source>
</evidence>
<organism evidence="3 4">
    <name type="scientific">Sphaeroforma arctica JP610</name>
    <dbReference type="NCBI Taxonomy" id="667725"/>
    <lineage>
        <taxon>Eukaryota</taxon>
        <taxon>Ichthyosporea</taxon>
        <taxon>Ichthyophonida</taxon>
        <taxon>Sphaeroforma</taxon>
    </lineage>
</organism>
<dbReference type="RefSeq" id="XP_014146860.1">
    <property type="nucleotide sequence ID" value="XM_014291385.1"/>
</dbReference>
<feature type="domain" description="RRP4 S1" evidence="2">
    <location>
        <begin position="3"/>
        <end position="51"/>
    </location>
</feature>
<dbReference type="EMBL" id="KQ246279">
    <property type="protein sequence ID" value="KNC72958.1"/>
    <property type="molecule type" value="Genomic_DNA"/>
</dbReference>
<dbReference type="SUPFAM" id="SSF54791">
    <property type="entry name" value="Eukaryotic type KH-domain (KH-domain type I)"/>
    <property type="match status" value="1"/>
</dbReference>
<proteinExistence type="predicted"/>
<evidence type="ECO:0000259" key="1">
    <source>
        <dbReference type="Pfam" id="PF15985"/>
    </source>
</evidence>
<accession>A0A0L0FA13</accession>
<dbReference type="AlphaFoldDB" id="A0A0L0FA13"/>
<feature type="non-terminal residue" evidence="3">
    <location>
        <position position="92"/>
    </location>
</feature>
<dbReference type="Pfam" id="PF21266">
    <property type="entry name" value="S1_RRP4"/>
    <property type="match status" value="1"/>
</dbReference>
<dbReference type="Pfam" id="PF15985">
    <property type="entry name" value="KH_6"/>
    <property type="match status" value="1"/>
</dbReference>
<dbReference type="eggNOG" id="KOG3013">
    <property type="taxonomic scope" value="Eukaryota"/>
</dbReference>
<dbReference type="Proteomes" id="UP000054560">
    <property type="component" value="Unassembled WGS sequence"/>
</dbReference>
<keyword evidence="4" id="KW-1185">Reference proteome</keyword>